<dbReference type="Pfam" id="PF01985">
    <property type="entry name" value="CRS1_YhbY"/>
    <property type="match status" value="1"/>
</dbReference>
<dbReference type="Proteomes" id="UP000199208">
    <property type="component" value="Unassembled WGS sequence"/>
</dbReference>
<dbReference type="InterPro" id="IPR035920">
    <property type="entry name" value="YhbY-like_sf"/>
</dbReference>
<dbReference type="SUPFAM" id="SSF75471">
    <property type="entry name" value="YhbY-like"/>
    <property type="match status" value="1"/>
</dbReference>
<organism evidence="4 5">
    <name type="scientific">Acidaminobacter hydrogenoformans DSM 2784</name>
    <dbReference type="NCBI Taxonomy" id="1120920"/>
    <lineage>
        <taxon>Bacteria</taxon>
        <taxon>Bacillati</taxon>
        <taxon>Bacillota</taxon>
        <taxon>Clostridia</taxon>
        <taxon>Peptostreptococcales</taxon>
        <taxon>Acidaminobacteraceae</taxon>
        <taxon>Acidaminobacter</taxon>
    </lineage>
</organism>
<dbReference type="OrthoDB" id="9797519at2"/>
<dbReference type="AlphaFoldDB" id="A0A1G5RT79"/>
<evidence type="ECO:0000313" key="4">
    <source>
        <dbReference type="EMBL" id="SCZ77197.1"/>
    </source>
</evidence>
<dbReference type="PANTHER" id="PTHR40065:SF3">
    <property type="entry name" value="RNA-BINDING PROTEIN YHBY"/>
    <property type="match status" value="1"/>
</dbReference>
<dbReference type="Gene3D" id="3.30.110.60">
    <property type="entry name" value="YhbY-like"/>
    <property type="match status" value="1"/>
</dbReference>
<keyword evidence="1 2" id="KW-0694">RNA-binding</keyword>
<keyword evidence="5" id="KW-1185">Reference proteome</keyword>
<sequence length="97" mass="10983">MLKPKQRSYLKGLANPLKPLVHIGKEGLSENLLAQLDECLTSHELVKVSVLENSQLSAKEIASEVCEKTRSEFVQAIGNRFTLYRKNHEEPKIQLPK</sequence>
<dbReference type="EMBL" id="FMWL01000002">
    <property type="protein sequence ID" value="SCZ77197.1"/>
    <property type="molecule type" value="Genomic_DNA"/>
</dbReference>
<name>A0A1G5RT79_9FIRM</name>
<dbReference type="SMART" id="SM01103">
    <property type="entry name" value="CRS1_YhbY"/>
    <property type="match status" value="1"/>
</dbReference>
<protein>
    <submittedName>
        <fullName evidence="4">RNA-binding protein</fullName>
    </submittedName>
</protein>
<dbReference type="STRING" id="1120920.SAMN03080599_00644"/>
<dbReference type="NCBIfam" id="TIGR00253">
    <property type="entry name" value="RNA_bind_YhbY"/>
    <property type="match status" value="1"/>
</dbReference>
<reference evidence="4 5" key="1">
    <citation type="submission" date="2016-10" db="EMBL/GenBank/DDBJ databases">
        <authorList>
            <person name="de Groot N.N."/>
        </authorList>
    </citation>
    <scope>NUCLEOTIDE SEQUENCE [LARGE SCALE GENOMIC DNA]</scope>
    <source>
        <strain evidence="4 5">DSM 2784</strain>
    </source>
</reference>
<evidence type="ECO:0000259" key="3">
    <source>
        <dbReference type="PROSITE" id="PS51295"/>
    </source>
</evidence>
<gene>
    <name evidence="4" type="ORF">SAMN03080599_00644</name>
</gene>
<proteinExistence type="predicted"/>
<accession>A0A1G5RT79</accession>
<feature type="domain" description="CRM" evidence="3">
    <location>
        <begin position="1"/>
        <end position="96"/>
    </location>
</feature>
<dbReference type="PROSITE" id="PS51295">
    <property type="entry name" value="CRM"/>
    <property type="match status" value="1"/>
</dbReference>
<dbReference type="InterPro" id="IPR051925">
    <property type="entry name" value="RNA-binding_domain"/>
</dbReference>
<evidence type="ECO:0000256" key="1">
    <source>
        <dbReference type="ARBA" id="ARBA00022884"/>
    </source>
</evidence>
<dbReference type="PANTHER" id="PTHR40065">
    <property type="entry name" value="RNA-BINDING PROTEIN YHBY"/>
    <property type="match status" value="1"/>
</dbReference>
<evidence type="ECO:0000313" key="5">
    <source>
        <dbReference type="Proteomes" id="UP000199208"/>
    </source>
</evidence>
<evidence type="ECO:0000256" key="2">
    <source>
        <dbReference type="PROSITE-ProRule" id="PRU00626"/>
    </source>
</evidence>
<dbReference type="InterPro" id="IPR017924">
    <property type="entry name" value="RNA-binding_YhbY"/>
</dbReference>
<dbReference type="GO" id="GO:0003723">
    <property type="term" value="F:RNA binding"/>
    <property type="evidence" value="ECO:0007669"/>
    <property type="project" value="UniProtKB-UniRule"/>
</dbReference>
<dbReference type="InterPro" id="IPR001890">
    <property type="entry name" value="RNA-binding_CRM"/>
</dbReference>
<dbReference type="RefSeq" id="WP_092589431.1">
    <property type="nucleotide sequence ID" value="NZ_FMWL01000002.1"/>
</dbReference>